<evidence type="ECO:0000313" key="2">
    <source>
        <dbReference type="Proteomes" id="UP001501771"/>
    </source>
</evidence>
<dbReference type="Proteomes" id="UP001501771">
    <property type="component" value="Unassembled WGS sequence"/>
</dbReference>
<comment type="caution">
    <text evidence="1">The sequence shown here is derived from an EMBL/GenBank/DDBJ whole genome shotgun (WGS) entry which is preliminary data.</text>
</comment>
<name>A0ABP5LXB3_9ACTN</name>
<dbReference type="RefSeq" id="WP_344156383.1">
    <property type="nucleotide sequence ID" value="NZ_BAAAQR010000014.1"/>
</dbReference>
<gene>
    <name evidence="1" type="ORF">GCM10009844_38890</name>
</gene>
<evidence type="ECO:0000313" key="1">
    <source>
        <dbReference type="EMBL" id="GAA2153844.1"/>
    </source>
</evidence>
<keyword evidence="2" id="KW-1185">Reference proteome</keyword>
<proteinExistence type="predicted"/>
<dbReference type="EMBL" id="BAAAQR010000014">
    <property type="protein sequence ID" value="GAA2153844.1"/>
    <property type="molecule type" value="Genomic_DNA"/>
</dbReference>
<accession>A0ABP5LXB3</accession>
<sequence>MAEDEHDAAVNSLLAGFGGWAIGDDYDLGLAIETANPDSLRQLVEAVGALPDSVWAWLAGSESAAPHPSDAYVAVSEITLAADYARVVLQHMPTGD</sequence>
<organism evidence="1 2">
    <name type="scientific">Nocardioides koreensis</name>
    <dbReference type="NCBI Taxonomy" id="433651"/>
    <lineage>
        <taxon>Bacteria</taxon>
        <taxon>Bacillati</taxon>
        <taxon>Actinomycetota</taxon>
        <taxon>Actinomycetes</taxon>
        <taxon>Propionibacteriales</taxon>
        <taxon>Nocardioidaceae</taxon>
        <taxon>Nocardioides</taxon>
    </lineage>
</organism>
<protein>
    <submittedName>
        <fullName evidence="1">Uncharacterized protein</fullName>
    </submittedName>
</protein>
<reference evidence="2" key="1">
    <citation type="journal article" date="2019" name="Int. J. Syst. Evol. Microbiol.">
        <title>The Global Catalogue of Microorganisms (GCM) 10K type strain sequencing project: providing services to taxonomists for standard genome sequencing and annotation.</title>
        <authorList>
            <consortium name="The Broad Institute Genomics Platform"/>
            <consortium name="The Broad Institute Genome Sequencing Center for Infectious Disease"/>
            <person name="Wu L."/>
            <person name="Ma J."/>
        </authorList>
    </citation>
    <scope>NUCLEOTIDE SEQUENCE [LARGE SCALE GENOMIC DNA]</scope>
    <source>
        <strain evidence="2">JCM 16022</strain>
    </source>
</reference>